<dbReference type="Proteomes" id="UP000554286">
    <property type="component" value="Unassembled WGS sequence"/>
</dbReference>
<dbReference type="SMART" id="SM00448">
    <property type="entry name" value="REC"/>
    <property type="match status" value="1"/>
</dbReference>
<dbReference type="InterPro" id="IPR050595">
    <property type="entry name" value="Bact_response_regulator"/>
</dbReference>
<dbReference type="SUPFAM" id="SSF52172">
    <property type="entry name" value="CheY-like"/>
    <property type="match status" value="1"/>
</dbReference>
<dbReference type="PANTHER" id="PTHR44591:SF22">
    <property type="entry name" value="CHEY SUBFAMILY"/>
    <property type="match status" value="1"/>
</dbReference>
<keyword evidence="5" id="KW-1185">Reference proteome</keyword>
<name>A0A7W6W8Y6_9PROT</name>
<accession>A0A7W6W8Y6</accession>
<dbReference type="PROSITE" id="PS50110">
    <property type="entry name" value="RESPONSE_REGULATORY"/>
    <property type="match status" value="1"/>
</dbReference>
<keyword evidence="1 2" id="KW-0597">Phosphoprotein</keyword>
<dbReference type="EMBL" id="JACIGK010000005">
    <property type="protein sequence ID" value="MBB4265293.1"/>
    <property type="molecule type" value="Genomic_DNA"/>
</dbReference>
<evidence type="ECO:0000259" key="3">
    <source>
        <dbReference type="PROSITE" id="PS50110"/>
    </source>
</evidence>
<evidence type="ECO:0000256" key="1">
    <source>
        <dbReference type="ARBA" id="ARBA00022553"/>
    </source>
</evidence>
<gene>
    <name evidence="4" type="ORF">GGD89_000911</name>
</gene>
<evidence type="ECO:0000313" key="5">
    <source>
        <dbReference type="Proteomes" id="UP000554286"/>
    </source>
</evidence>
<dbReference type="RefSeq" id="WP_184042918.1">
    <property type="nucleotide sequence ID" value="NZ_JACIGK010000005.1"/>
</dbReference>
<proteinExistence type="predicted"/>
<dbReference type="GO" id="GO:0000160">
    <property type="term" value="P:phosphorelay signal transduction system"/>
    <property type="evidence" value="ECO:0007669"/>
    <property type="project" value="InterPro"/>
</dbReference>
<dbReference type="AlphaFoldDB" id="A0A7W6W8Y6"/>
<reference evidence="4 5" key="1">
    <citation type="submission" date="2020-08" db="EMBL/GenBank/DDBJ databases">
        <title>Genome sequencing of Purple Non-Sulfur Bacteria from various extreme environments.</title>
        <authorList>
            <person name="Mayer M."/>
        </authorList>
    </citation>
    <scope>NUCLEOTIDE SEQUENCE [LARGE SCALE GENOMIC DNA]</scope>
    <source>
        <strain evidence="4 5">JA131</strain>
    </source>
</reference>
<sequence>MIDDDVATRRVLQLSLNRSLAAQMLLAHDATTGIALAERKRPDVILLDWMMPEVDGLAALTILKMGPTTRAVPVIMVTSVSRMGQIDEALSAGASGYVCKPFDFHVLKTTVNRVLAKSRPAGARGWDRLAALAQPLGLGSNR</sequence>
<dbReference type="InterPro" id="IPR001789">
    <property type="entry name" value="Sig_transdc_resp-reg_receiver"/>
</dbReference>
<evidence type="ECO:0000256" key="2">
    <source>
        <dbReference type="PROSITE-ProRule" id="PRU00169"/>
    </source>
</evidence>
<dbReference type="Gene3D" id="3.40.50.2300">
    <property type="match status" value="1"/>
</dbReference>
<feature type="modified residue" description="4-aspartylphosphate" evidence="2">
    <location>
        <position position="48"/>
    </location>
</feature>
<organism evidence="4 5">
    <name type="scientific">Roseospira visakhapatnamensis</name>
    <dbReference type="NCBI Taxonomy" id="390880"/>
    <lineage>
        <taxon>Bacteria</taxon>
        <taxon>Pseudomonadati</taxon>
        <taxon>Pseudomonadota</taxon>
        <taxon>Alphaproteobacteria</taxon>
        <taxon>Rhodospirillales</taxon>
        <taxon>Rhodospirillaceae</taxon>
        <taxon>Roseospira</taxon>
    </lineage>
</organism>
<feature type="domain" description="Response regulatory" evidence="3">
    <location>
        <begin position="1"/>
        <end position="115"/>
    </location>
</feature>
<evidence type="ECO:0000313" key="4">
    <source>
        <dbReference type="EMBL" id="MBB4265293.1"/>
    </source>
</evidence>
<dbReference type="PANTHER" id="PTHR44591">
    <property type="entry name" value="STRESS RESPONSE REGULATOR PROTEIN 1"/>
    <property type="match status" value="1"/>
</dbReference>
<dbReference type="InterPro" id="IPR011006">
    <property type="entry name" value="CheY-like_superfamily"/>
</dbReference>
<comment type="caution">
    <text evidence="4">The sequence shown here is derived from an EMBL/GenBank/DDBJ whole genome shotgun (WGS) entry which is preliminary data.</text>
</comment>
<dbReference type="Pfam" id="PF00072">
    <property type="entry name" value="Response_reg"/>
    <property type="match status" value="1"/>
</dbReference>
<protein>
    <submittedName>
        <fullName evidence="4">CheY-like chemotaxis protein</fullName>
    </submittedName>
</protein>